<gene>
    <name evidence="3" type="ORF">IW261DRAFT_1415541</name>
</gene>
<accession>A0AA39UG33</accession>
<feature type="transmembrane region" description="Helical" evidence="2">
    <location>
        <begin position="350"/>
        <end position="368"/>
    </location>
</feature>
<comment type="caution">
    <text evidence="3">The sequence shown here is derived from an EMBL/GenBank/DDBJ whole genome shotgun (WGS) entry which is preliminary data.</text>
</comment>
<sequence length="574" mass="63877">MCLYNDDLNPRGEEIRTAHQQLHESDVGRIIQDGYNAHVQGGFCRNWMTRVTVPLKRSRSIKRLHPPKMEELSPDDEPDWRPVRAAWAEWNSQVGIPRNVENSGDKLQEYSVWWLPGLKHPGPYSGNPRAGNDDRMRQWVYQDTILRDFLRPSGGSPQMVAYELNVGAMMVLSTANLFKPAFPKPPGDICICRDVVEMLMALKVATGKQYFRNSVLYIECDKPKVIATAIHSSAQISSLARLVYRSQRNQLYSDDACACLAMSFSLAWLACIWTPNFVDITSVYQRQNTFLVPRQLRLSRISLFLASTRILPVGFLHRGLPFSGFLLFVAMDTSAEIPEPPHQCDSTVKFLSDIVIFAVPIIGFVTCSRNHHQAPDGGSLTLSACAAATITAASIVHAIFLILGLEHSSDFITAIESAVSLMVVNIVATVGICCRQGPRCDTDFNNSVIFGSTLPFNQGHTSNGWRRLLPKPLEGSTNSIFEFESQSYIPTRPPPQHLRLGILAERSPTTGILKYGLTVPARGRGGPPMPPPAAKPVPKSVRFANNPRWSGSDPALNTSCYPEYLIDDDPFQRR</sequence>
<keyword evidence="2" id="KW-1133">Transmembrane helix</keyword>
<dbReference type="AlphaFoldDB" id="A0AA39UG33"/>
<evidence type="ECO:0000313" key="4">
    <source>
        <dbReference type="Proteomes" id="UP001175227"/>
    </source>
</evidence>
<feature type="region of interest" description="Disordered" evidence="1">
    <location>
        <begin position="522"/>
        <end position="554"/>
    </location>
</feature>
<name>A0AA39UG33_9AGAR</name>
<evidence type="ECO:0000256" key="2">
    <source>
        <dbReference type="SAM" id="Phobius"/>
    </source>
</evidence>
<organism evidence="3 4">
    <name type="scientific">Armillaria novae-zelandiae</name>
    <dbReference type="NCBI Taxonomy" id="153914"/>
    <lineage>
        <taxon>Eukaryota</taxon>
        <taxon>Fungi</taxon>
        <taxon>Dikarya</taxon>
        <taxon>Basidiomycota</taxon>
        <taxon>Agaricomycotina</taxon>
        <taxon>Agaricomycetes</taxon>
        <taxon>Agaricomycetidae</taxon>
        <taxon>Agaricales</taxon>
        <taxon>Marasmiineae</taxon>
        <taxon>Physalacriaceae</taxon>
        <taxon>Armillaria</taxon>
    </lineage>
</organism>
<evidence type="ECO:0000256" key="1">
    <source>
        <dbReference type="SAM" id="MobiDB-lite"/>
    </source>
</evidence>
<dbReference type="Proteomes" id="UP001175227">
    <property type="component" value="Unassembled WGS sequence"/>
</dbReference>
<feature type="transmembrane region" description="Helical" evidence="2">
    <location>
        <begin position="411"/>
        <end position="434"/>
    </location>
</feature>
<keyword evidence="4" id="KW-1185">Reference proteome</keyword>
<reference evidence="3" key="1">
    <citation type="submission" date="2023-06" db="EMBL/GenBank/DDBJ databases">
        <authorList>
            <consortium name="Lawrence Berkeley National Laboratory"/>
            <person name="Ahrendt S."/>
            <person name="Sahu N."/>
            <person name="Indic B."/>
            <person name="Wong-Bajracharya J."/>
            <person name="Merenyi Z."/>
            <person name="Ke H.-M."/>
            <person name="Monk M."/>
            <person name="Kocsube S."/>
            <person name="Drula E."/>
            <person name="Lipzen A."/>
            <person name="Balint B."/>
            <person name="Henrissat B."/>
            <person name="Andreopoulos B."/>
            <person name="Martin F.M."/>
            <person name="Harder C.B."/>
            <person name="Rigling D."/>
            <person name="Ford K.L."/>
            <person name="Foster G.D."/>
            <person name="Pangilinan J."/>
            <person name="Papanicolaou A."/>
            <person name="Barry K."/>
            <person name="LaButti K."/>
            <person name="Viragh M."/>
            <person name="Koriabine M."/>
            <person name="Yan M."/>
            <person name="Riley R."/>
            <person name="Champramary S."/>
            <person name="Plett K.L."/>
            <person name="Tsai I.J."/>
            <person name="Slot J."/>
            <person name="Sipos G."/>
            <person name="Plett J."/>
            <person name="Nagy L.G."/>
            <person name="Grigoriev I.V."/>
        </authorList>
    </citation>
    <scope>NUCLEOTIDE SEQUENCE</scope>
    <source>
        <strain evidence="3">ICMP 16352</strain>
    </source>
</reference>
<protein>
    <submittedName>
        <fullName evidence="3">Uncharacterized protein</fullName>
    </submittedName>
</protein>
<keyword evidence="2" id="KW-0472">Membrane</keyword>
<dbReference type="EMBL" id="JAUEPR010000003">
    <property type="protein sequence ID" value="KAK0487932.1"/>
    <property type="molecule type" value="Genomic_DNA"/>
</dbReference>
<keyword evidence="2" id="KW-0812">Transmembrane</keyword>
<proteinExistence type="predicted"/>
<feature type="transmembrane region" description="Helical" evidence="2">
    <location>
        <begin position="380"/>
        <end position="405"/>
    </location>
</feature>
<evidence type="ECO:0000313" key="3">
    <source>
        <dbReference type="EMBL" id="KAK0487932.1"/>
    </source>
</evidence>